<proteinExistence type="predicted"/>
<name>A0A8E2FBZ0_9PEZI</name>
<keyword evidence="4" id="KW-1185">Reference proteome</keyword>
<reference evidence="3 4" key="1">
    <citation type="journal article" date="2016" name="Nat. Commun.">
        <title>Ectomycorrhizal ecology is imprinted in the genome of the dominant symbiotic fungus Cenococcum geophilum.</title>
        <authorList>
            <consortium name="DOE Joint Genome Institute"/>
            <person name="Peter M."/>
            <person name="Kohler A."/>
            <person name="Ohm R.A."/>
            <person name="Kuo A."/>
            <person name="Krutzmann J."/>
            <person name="Morin E."/>
            <person name="Arend M."/>
            <person name="Barry K.W."/>
            <person name="Binder M."/>
            <person name="Choi C."/>
            <person name="Clum A."/>
            <person name="Copeland A."/>
            <person name="Grisel N."/>
            <person name="Haridas S."/>
            <person name="Kipfer T."/>
            <person name="LaButti K."/>
            <person name="Lindquist E."/>
            <person name="Lipzen A."/>
            <person name="Maire R."/>
            <person name="Meier B."/>
            <person name="Mihaltcheva S."/>
            <person name="Molinier V."/>
            <person name="Murat C."/>
            <person name="Poggeler S."/>
            <person name="Quandt C.A."/>
            <person name="Sperisen C."/>
            <person name="Tritt A."/>
            <person name="Tisserant E."/>
            <person name="Crous P.W."/>
            <person name="Henrissat B."/>
            <person name="Nehls U."/>
            <person name="Egli S."/>
            <person name="Spatafora J.W."/>
            <person name="Grigoriev I.V."/>
            <person name="Martin F.M."/>
        </authorList>
    </citation>
    <scope>NUCLEOTIDE SEQUENCE [LARGE SCALE GENOMIC DNA]</scope>
    <source>
        <strain evidence="3 4">CBS 207.34</strain>
    </source>
</reference>
<sequence length="164" mass="18584">MSSTNIKIPLPYRLFHQTLEPIFALSGAYMALFRTPSYLQTIAPPSAYTLDSTLSPVSSLLLAHEASLYVQFALCEVLVLRLTSDIRIWRALVFSLLFSDIGHLYAAYLVLGPTFWNMQGWRSQEWTNLGTLWFGLALRVAFMCGIGMEKSKSEVRGRRVKTTR</sequence>
<evidence type="ECO:0000256" key="1">
    <source>
        <dbReference type="SAM" id="Phobius"/>
    </source>
</evidence>
<keyword evidence="1" id="KW-1133">Transmembrane helix</keyword>
<dbReference type="OrthoDB" id="5313995at2759"/>
<dbReference type="EMBL" id="KV748612">
    <property type="protein sequence ID" value="OCL14138.1"/>
    <property type="molecule type" value="Genomic_DNA"/>
</dbReference>
<evidence type="ECO:0000313" key="3">
    <source>
        <dbReference type="EMBL" id="OCL14138.1"/>
    </source>
</evidence>
<feature type="transmembrane region" description="Helical" evidence="1">
    <location>
        <begin position="91"/>
        <end position="111"/>
    </location>
</feature>
<dbReference type="PANTHER" id="PTHR37019:SF1">
    <property type="entry name" value="EXPERA DOMAIN-CONTAINING PROTEIN"/>
    <property type="match status" value="1"/>
</dbReference>
<dbReference type="AlphaFoldDB" id="A0A8E2FBZ0"/>
<keyword evidence="1" id="KW-0472">Membrane</keyword>
<dbReference type="Proteomes" id="UP000250140">
    <property type="component" value="Unassembled WGS sequence"/>
</dbReference>
<protein>
    <recommendedName>
        <fullName evidence="2">DUF7704 domain-containing protein</fullName>
    </recommendedName>
</protein>
<feature type="domain" description="DUF7704" evidence="2">
    <location>
        <begin position="8"/>
        <end position="146"/>
    </location>
</feature>
<keyword evidence="1" id="KW-0812">Transmembrane</keyword>
<gene>
    <name evidence="3" type="ORF">AOQ84DRAFT_351659</name>
</gene>
<accession>A0A8E2FBZ0</accession>
<feature type="transmembrane region" description="Helical" evidence="1">
    <location>
        <begin position="131"/>
        <end position="148"/>
    </location>
</feature>
<evidence type="ECO:0000313" key="4">
    <source>
        <dbReference type="Proteomes" id="UP000250140"/>
    </source>
</evidence>
<evidence type="ECO:0000259" key="2">
    <source>
        <dbReference type="Pfam" id="PF24803"/>
    </source>
</evidence>
<dbReference type="Pfam" id="PF24803">
    <property type="entry name" value="DUF7704"/>
    <property type="match status" value="1"/>
</dbReference>
<organism evidence="3 4">
    <name type="scientific">Glonium stellatum</name>
    <dbReference type="NCBI Taxonomy" id="574774"/>
    <lineage>
        <taxon>Eukaryota</taxon>
        <taxon>Fungi</taxon>
        <taxon>Dikarya</taxon>
        <taxon>Ascomycota</taxon>
        <taxon>Pezizomycotina</taxon>
        <taxon>Dothideomycetes</taxon>
        <taxon>Pleosporomycetidae</taxon>
        <taxon>Gloniales</taxon>
        <taxon>Gloniaceae</taxon>
        <taxon>Glonium</taxon>
    </lineage>
</organism>
<dbReference type="PANTHER" id="PTHR37019">
    <property type="entry name" value="CHROMOSOME 1, WHOLE GENOME SHOTGUN SEQUENCE"/>
    <property type="match status" value="1"/>
</dbReference>
<dbReference type="InterPro" id="IPR056121">
    <property type="entry name" value="DUF7704"/>
</dbReference>